<dbReference type="EMBL" id="KL367524">
    <property type="protein sequence ID" value="KFD66506.1"/>
    <property type="molecule type" value="Genomic_DNA"/>
</dbReference>
<gene>
    <name evidence="4" type="ORF">M514_01505</name>
</gene>
<dbReference type="PANTHER" id="PTHR12732">
    <property type="entry name" value="UNCHARACTERIZED PROTEASOME COMPONENT REGION PCI-CONTAINING"/>
    <property type="match status" value="1"/>
</dbReference>
<dbReference type="Pfam" id="PF01399">
    <property type="entry name" value="PCI"/>
    <property type="match status" value="1"/>
</dbReference>
<dbReference type="Gene3D" id="1.10.10.10">
    <property type="entry name" value="Winged helix-like DNA-binding domain superfamily/Winged helix DNA-binding domain"/>
    <property type="match status" value="1"/>
</dbReference>
<reference evidence="4" key="1">
    <citation type="journal article" date="2014" name="Nat. Genet.">
        <title>Genome and transcriptome of the porcine whipworm Trichuris suis.</title>
        <authorList>
            <person name="Jex A.R."/>
            <person name="Nejsum P."/>
            <person name="Schwarz E.M."/>
            <person name="Hu L."/>
            <person name="Young N.D."/>
            <person name="Hall R.S."/>
            <person name="Korhonen P.K."/>
            <person name="Liao S."/>
            <person name="Thamsborg S."/>
            <person name="Xia J."/>
            <person name="Xu P."/>
            <person name="Wang S."/>
            <person name="Scheerlinck J.P."/>
            <person name="Hofmann A."/>
            <person name="Sternberg P.W."/>
            <person name="Wang J."/>
            <person name="Gasser R.B."/>
        </authorList>
    </citation>
    <scope>NUCLEOTIDE SEQUENCE [LARGE SCALE GENOMIC DNA]</scope>
    <source>
        <strain evidence="4">DCEP-RM93F</strain>
    </source>
</reference>
<comment type="similarity">
    <text evidence="1">Belongs to the CSN12 family.</text>
</comment>
<evidence type="ECO:0000256" key="2">
    <source>
        <dbReference type="ARBA" id="ARBA00033214"/>
    </source>
</evidence>
<name>A0A085NAL0_9BILA</name>
<proteinExistence type="inferred from homology"/>
<protein>
    <recommendedName>
        <fullName evidence="2">CSN12-like protein</fullName>
    </recommendedName>
</protein>
<evidence type="ECO:0000256" key="1">
    <source>
        <dbReference type="ARBA" id="ARBA00025771"/>
    </source>
</evidence>
<dbReference type="GO" id="GO:0003723">
    <property type="term" value="F:RNA binding"/>
    <property type="evidence" value="ECO:0007669"/>
    <property type="project" value="InterPro"/>
</dbReference>
<dbReference type="PANTHER" id="PTHR12732:SF0">
    <property type="entry name" value="PCI DOMAIN-CONTAINING PROTEIN 2"/>
    <property type="match status" value="1"/>
</dbReference>
<dbReference type="GO" id="GO:0070390">
    <property type="term" value="C:transcription export complex 2"/>
    <property type="evidence" value="ECO:0007669"/>
    <property type="project" value="TreeGrafter"/>
</dbReference>
<dbReference type="SMART" id="SM00753">
    <property type="entry name" value="PAM"/>
    <property type="match status" value="1"/>
</dbReference>
<dbReference type="PROSITE" id="PS50250">
    <property type="entry name" value="PCI"/>
    <property type="match status" value="1"/>
</dbReference>
<dbReference type="InterPro" id="IPR036388">
    <property type="entry name" value="WH-like_DNA-bd_sf"/>
</dbReference>
<evidence type="ECO:0000259" key="3">
    <source>
        <dbReference type="PROSITE" id="PS50250"/>
    </source>
</evidence>
<evidence type="ECO:0000313" key="4">
    <source>
        <dbReference type="EMBL" id="KFD66506.1"/>
    </source>
</evidence>
<dbReference type="InterPro" id="IPR000717">
    <property type="entry name" value="PCI_dom"/>
</dbReference>
<sequence length="466" mass="53516">MIPTKFSTYDDFLLCAHKCFAEESWSGAERIRKLLSMTVNCQFLKKFYPADLNAAEDYPVDKCLCLHVCALQALQKKKYQEALTYELSCLKIFTVNVLEKCKEENWFLPVLYQMCSNLRYVACQADKHSRLPFFDEQQGGSFLEQAAAAILACYRICISDRNVSLEVTKRVGTLNLTNTLFRIYFAMNQWSNVIPLIQTVDRSEDLMNSFSIADKVTYNYFVGRKALYDCDFEVADKCLSYAFKNCPEKFLKNRRIILMHLIPVKIYRGQMPFNDLLEKYQLTVFEPIVAAVRLGDVGAFERIMRANAELFMPNCYLFLLKLKMVCYRNLFKKVYLICDHHQIPIEYFAAAVKMTRSKEASTNAVECTLVNLIYGGQLKGYISHQSQVVVLSRKNPFPHLAETRTCPCLPSASARPATLTIGIVTFELFSCLRAVIHVWQKERICRSAISNVLVKLKAFIGSIDFP</sequence>
<dbReference type="GO" id="GO:0006368">
    <property type="term" value="P:transcription elongation by RNA polymerase II"/>
    <property type="evidence" value="ECO:0007669"/>
    <property type="project" value="TreeGrafter"/>
</dbReference>
<accession>A0A085NAL0</accession>
<dbReference type="AlphaFoldDB" id="A0A085NAL0"/>
<dbReference type="InterPro" id="IPR045114">
    <property type="entry name" value="Csn12-like"/>
</dbReference>
<dbReference type="Proteomes" id="UP000030758">
    <property type="component" value="Unassembled WGS sequence"/>
</dbReference>
<dbReference type="GO" id="GO:0000973">
    <property type="term" value="P:post-transcriptional tethering of RNA polymerase II gene DNA at nuclear periphery"/>
    <property type="evidence" value="ECO:0007669"/>
    <property type="project" value="TreeGrafter"/>
</dbReference>
<organism evidence="4">
    <name type="scientific">Trichuris suis</name>
    <name type="common">pig whipworm</name>
    <dbReference type="NCBI Taxonomy" id="68888"/>
    <lineage>
        <taxon>Eukaryota</taxon>
        <taxon>Metazoa</taxon>
        <taxon>Ecdysozoa</taxon>
        <taxon>Nematoda</taxon>
        <taxon>Enoplea</taxon>
        <taxon>Dorylaimia</taxon>
        <taxon>Trichinellida</taxon>
        <taxon>Trichuridae</taxon>
        <taxon>Trichuris</taxon>
    </lineage>
</organism>
<dbReference type="GO" id="GO:0016973">
    <property type="term" value="P:poly(A)+ mRNA export from nucleus"/>
    <property type="evidence" value="ECO:0007669"/>
    <property type="project" value="TreeGrafter"/>
</dbReference>
<dbReference type="GO" id="GO:0003690">
    <property type="term" value="F:double-stranded DNA binding"/>
    <property type="evidence" value="ECO:0007669"/>
    <property type="project" value="InterPro"/>
</dbReference>
<feature type="domain" description="PCI" evidence="3">
    <location>
        <begin position="216"/>
        <end position="396"/>
    </location>
</feature>